<name>A0A1Y2B6D6_9TREE</name>
<dbReference type="FunCoup" id="A0A1Y2B6D6">
    <property type="interactions" value="26"/>
</dbReference>
<dbReference type="InterPro" id="IPR036786">
    <property type="entry name" value="Ribosome_mat_SBDS_N_sf"/>
</dbReference>
<proteinExistence type="predicted"/>
<dbReference type="InterPro" id="IPR019783">
    <property type="entry name" value="SDO1/SBDS_N"/>
</dbReference>
<dbReference type="SUPFAM" id="SSF89895">
    <property type="entry name" value="FYSH domain"/>
    <property type="match status" value="1"/>
</dbReference>
<accession>A0A1Y2B6D6</accession>
<dbReference type="EMBL" id="MCFC01000022">
    <property type="protein sequence ID" value="ORY30037.1"/>
    <property type="molecule type" value="Genomic_DNA"/>
</dbReference>
<feature type="region of interest" description="Disordered" evidence="1">
    <location>
        <begin position="108"/>
        <end position="138"/>
    </location>
</feature>
<feature type="domain" description="Ribosome maturation protein SDO1/SBDS N-terminal" evidence="2">
    <location>
        <begin position="14"/>
        <end position="106"/>
    </location>
</feature>
<evidence type="ECO:0000313" key="4">
    <source>
        <dbReference type="Proteomes" id="UP000193986"/>
    </source>
</evidence>
<organism evidence="3 4">
    <name type="scientific">Naematelia encephala</name>
    <dbReference type="NCBI Taxonomy" id="71784"/>
    <lineage>
        <taxon>Eukaryota</taxon>
        <taxon>Fungi</taxon>
        <taxon>Dikarya</taxon>
        <taxon>Basidiomycota</taxon>
        <taxon>Agaricomycotina</taxon>
        <taxon>Tremellomycetes</taxon>
        <taxon>Tremellales</taxon>
        <taxon>Naemateliaceae</taxon>
        <taxon>Naematelia</taxon>
    </lineage>
</organism>
<dbReference type="Pfam" id="PF01172">
    <property type="entry name" value="SBDS_N"/>
    <property type="match status" value="1"/>
</dbReference>
<keyword evidence="4" id="KW-1185">Reference proteome</keyword>
<dbReference type="Proteomes" id="UP000193986">
    <property type="component" value="Unassembled WGS sequence"/>
</dbReference>
<dbReference type="STRING" id="71784.A0A1Y2B6D6"/>
<dbReference type="OrthoDB" id="2567806at2759"/>
<reference evidence="3 4" key="1">
    <citation type="submission" date="2016-07" db="EMBL/GenBank/DDBJ databases">
        <title>Pervasive Adenine N6-methylation of Active Genes in Fungi.</title>
        <authorList>
            <consortium name="DOE Joint Genome Institute"/>
            <person name="Mondo S.J."/>
            <person name="Dannebaum R.O."/>
            <person name="Kuo R.C."/>
            <person name="Labutti K."/>
            <person name="Haridas S."/>
            <person name="Kuo A."/>
            <person name="Salamov A."/>
            <person name="Ahrendt S.R."/>
            <person name="Lipzen A."/>
            <person name="Sullivan W."/>
            <person name="Andreopoulos W.B."/>
            <person name="Clum A."/>
            <person name="Lindquist E."/>
            <person name="Daum C."/>
            <person name="Ramamoorthy G.K."/>
            <person name="Gryganskyi A."/>
            <person name="Culley D."/>
            <person name="Magnuson J.K."/>
            <person name="James T.Y."/>
            <person name="O'Malley M.A."/>
            <person name="Stajich J.E."/>
            <person name="Spatafora J.W."/>
            <person name="Visel A."/>
            <person name="Grigoriev I.V."/>
        </authorList>
    </citation>
    <scope>NUCLEOTIDE SEQUENCE [LARGE SCALE GENOMIC DNA]</scope>
    <source>
        <strain evidence="3 4">68-887.2</strain>
    </source>
</reference>
<dbReference type="Gene3D" id="3.30.1250.10">
    <property type="entry name" value="Ribosome maturation protein SBDS, N-terminal domain"/>
    <property type="match status" value="1"/>
</dbReference>
<evidence type="ECO:0000313" key="3">
    <source>
        <dbReference type="EMBL" id="ORY30037.1"/>
    </source>
</evidence>
<protein>
    <submittedName>
        <fullName evidence="3">Ribosome maturation protein</fullName>
    </submittedName>
</protein>
<comment type="caution">
    <text evidence="3">The sequence shown here is derived from an EMBL/GenBank/DDBJ whole genome shotgun (WGS) entry which is preliminary data.</text>
</comment>
<evidence type="ECO:0000256" key="1">
    <source>
        <dbReference type="SAM" id="MobiDB-lite"/>
    </source>
</evidence>
<gene>
    <name evidence="3" type="ORF">BCR39DRAFT_530749</name>
</gene>
<sequence>MPSHPNEKDNLTTTAVIYKPGPHAAEYIVYIDDSRDYEAWKGDKSIALSRFVGDFAIFKSQTSGHTGQVGEVSKQEIETAFFGDDKNVKDKSVEAAIVIILTHGHAAPASFNSGHKLNKNPGRGLGDVNVSGGPNHGR</sequence>
<dbReference type="AlphaFoldDB" id="A0A1Y2B6D6"/>
<evidence type="ECO:0000259" key="2">
    <source>
        <dbReference type="Pfam" id="PF01172"/>
    </source>
</evidence>
<dbReference type="InParanoid" id="A0A1Y2B6D6"/>